<dbReference type="InterPro" id="IPR003961">
    <property type="entry name" value="FN3_dom"/>
</dbReference>
<reference evidence="3 4" key="1">
    <citation type="submission" date="2019-03" db="EMBL/GenBank/DDBJ databases">
        <title>First draft genome of Liparis tanakae, snailfish: a comprehensive survey of snailfish specific genes.</title>
        <authorList>
            <person name="Kim W."/>
            <person name="Song I."/>
            <person name="Jeong J.-H."/>
            <person name="Kim D."/>
            <person name="Kim S."/>
            <person name="Ryu S."/>
            <person name="Song J.Y."/>
            <person name="Lee S.K."/>
        </authorList>
    </citation>
    <scope>NUCLEOTIDE SEQUENCE [LARGE SCALE GENOMIC DNA]</scope>
    <source>
        <tissue evidence="3">Muscle</tissue>
    </source>
</reference>
<evidence type="ECO:0000313" key="4">
    <source>
        <dbReference type="Proteomes" id="UP000314294"/>
    </source>
</evidence>
<dbReference type="InterPro" id="IPR050713">
    <property type="entry name" value="RTP_Phos/Ushers"/>
</dbReference>
<dbReference type="InterPro" id="IPR036116">
    <property type="entry name" value="FN3_sf"/>
</dbReference>
<dbReference type="AlphaFoldDB" id="A0A4Z2HN60"/>
<dbReference type="PROSITE" id="PS50853">
    <property type="entry name" value="FN3"/>
    <property type="match status" value="8"/>
</dbReference>
<keyword evidence="4" id="KW-1185">Reference proteome</keyword>
<dbReference type="InterPro" id="IPR013783">
    <property type="entry name" value="Ig-like_fold"/>
</dbReference>
<feature type="compositionally biased region" description="Polar residues" evidence="1">
    <location>
        <begin position="461"/>
        <end position="476"/>
    </location>
</feature>
<evidence type="ECO:0000259" key="2">
    <source>
        <dbReference type="PROSITE" id="PS50853"/>
    </source>
</evidence>
<evidence type="ECO:0000256" key="1">
    <source>
        <dbReference type="SAM" id="MobiDB-lite"/>
    </source>
</evidence>
<feature type="compositionally biased region" description="Low complexity" evidence="1">
    <location>
        <begin position="547"/>
        <end position="570"/>
    </location>
</feature>
<dbReference type="GO" id="GO:0016020">
    <property type="term" value="C:membrane"/>
    <property type="evidence" value="ECO:0007669"/>
    <property type="project" value="UniProtKB-SubCell"/>
</dbReference>
<dbReference type="Proteomes" id="UP000314294">
    <property type="component" value="Unassembled WGS sequence"/>
</dbReference>
<dbReference type="EMBL" id="SRLO01000208">
    <property type="protein sequence ID" value="TNN67187.1"/>
    <property type="molecule type" value="Genomic_DNA"/>
</dbReference>
<dbReference type="OrthoDB" id="8948656at2759"/>
<protein>
    <submittedName>
        <fullName evidence="3">Usherin</fullName>
    </submittedName>
</protein>
<sequence>MLTSQLPPGPLHVPTLTLLDSRTILVEWSRPSQVNGVLEFYSVFLSHGDGGAAAALVHNSSELLEEHTLRDLTPGTLYTVTLAACTGGGCTVSPPGRAQTEESTPENVPAPRVTPLSPNALNVSWTAPGTPNGVITSYGLWLDGALILNSSSSLGFFVVEGLSAWSQHVVRLQACTARGCGKGPMVEMRTLQAAPEGPILLELTNQSSRSLRARWTAPPRPNGNLSYTLYCMSEGGVGVLDGGAEAGSWLSVTDLQPHTNYIFWIRGCNTPGCVESLPLNVTTPPAAPDGLSPPTLVHRTRTSLNVSWSAPAHTNAPGPLRYSLQMRTSPQRPVIRLLENATATFSHHVAGLSPYTQYMFRVGASHTYGRALGPWAAMLTAEDSPGPVDSPAVSRLHPRGVTITWAPPSQPNGIIIHYTLHLSPAFSSSSGSKPSSVSSISSTLNSSSGRNPSRLPGTEGANLTSSPDLGSTSSLTPRGVSLISMSTVPTGSNDSSSAIQRTTPDFPQNPSSSSGPGIADDDQIEATGVSASGQGPASNPPHPTGPSTPSHSPVAGFFSTASDSRSSRLSVTVPGNATSYTFLDLPPYQTYSLQLPLKGSLHLTFTLTPPPRCSCPGVDQSGAMAHWSGPWVNVTTRPSRPAGLSPPRVKVLGPESLQVTWSPPLIPNGEIHGYEIRLPEARISHGGADASDLNVTITDVTPYTNYSITVLACSNGGGHVGGCTESLPTPATTFPTIPEGLEPLSVVAVSESFLAISWEPPSRPNGPNVRYKLLRRKTHQPLAIAAVPRVTAASPPPSEDLHRWLRVYSGTKLFYQDKGLSRFTSYHYQLVVDNDVGSSSGRIVTAVTMAGVPRHPPSVSARAVNHTAVRVTWTQPSLQDLQGEVESYFLTITSARSSQILAFPPEITSTVISDLWPSTTYLLSAQVSNGAHNTTKATVNVTTEDGEPDGISAPEVVPVNGSAVRVLWFPPLRPNGAVTGYYIYLNGRLHGSVDNSSGSYLLGDLLPFTVYNVQVEVCTVYACARSNITQTTTVEDLPAELATPHAHVINPRILVTRTQT</sequence>
<feature type="compositionally biased region" description="Low complexity" evidence="1">
    <location>
        <begin position="427"/>
        <end position="448"/>
    </location>
</feature>
<dbReference type="PANTHER" id="PTHR46957">
    <property type="entry name" value="CYTOKINE RECEPTOR"/>
    <property type="match status" value="1"/>
</dbReference>
<feature type="domain" description="Fibronectin type-III" evidence="2">
    <location>
        <begin position="7"/>
        <end position="107"/>
    </location>
</feature>
<feature type="domain" description="Fibronectin type-III" evidence="2">
    <location>
        <begin position="740"/>
        <end position="851"/>
    </location>
</feature>
<proteinExistence type="predicted"/>
<evidence type="ECO:0000313" key="3">
    <source>
        <dbReference type="EMBL" id="TNN67187.1"/>
    </source>
</evidence>
<feature type="domain" description="Fibronectin type-III" evidence="2">
    <location>
        <begin position="643"/>
        <end position="736"/>
    </location>
</feature>
<feature type="compositionally biased region" description="Polar residues" evidence="1">
    <location>
        <begin position="483"/>
        <end position="515"/>
    </location>
</feature>
<feature type="domain" description="Fibronectin type-III" evidence="2">
    <location>
        <begin position="950"/>
        <end position="1039"/>
    </location>
</feature>
<dbReference type="FunFam" id="2.60.40.10:FF:000819">
    <property type="entry name" value="Usherin"/>
    <property type="match status" value="1"/>
</dbReference>
<dbReference type="SMART" id="SM00060">
    <property type="entry name" value="FN3"/>
    <property type="match status" value="9"/>
</dbReference>
<feature type="domain" description="Fibronectin type-III" evidence="2">
    <location>
        <begin position="108"/>
        <end position="196"/>
    </location>
</feature>
<dbReference type="Gene3D" id="2.60.40.10">
    <property type="entry name" value="Immunoglobulins"/>
    <property type="match status" value="9"/>
</dbReference>
<dbReference type="CDD" id="cd00063">
    <property type="entry name" value="FN3"/>
    <property type="match status" value="9"/>
</dbReference>
<dbReference type="FunFam" id="2.60.40.10:FF:001176">
    <property type="entry name" value="Usherin"/>
    <property type="match status" value="1"/>
</dbReference>
<name>A0A4Z2HN60_9TELE</name>
<accession>A0A4Z2HN60</accession>
<organism evidence="3 4">
    <name type="scientific">Liparis tanakae</name>
    <name type="common">Tanaka's snailfish</name>
    <dbReference type="NCBI Taxonomy" id="230148"/>
    <lineage>
        <taxon>Eukaryota</taxon>
        <taxon>Metazoa</taxon>
        <taxon>Chordata</taxon>
        <taxon>Craniata</taxon>
        <taxon>Vertebrata</taxon>
        <taxon>Euteleostomi</taxon>
        <taxon>Actinopterygii</taxon>
        <taxon>Neopterygii</taxon>
        <taxon>Teleostei</taxon>
        <taxon>Neoteleostei</taxon>
        <taxon>Acanthomorphata</taxon>
        <taxon>Eupercaria</taxon>
        <taxon>Perciformes</taxon>
        <taxon>Cottioidei</taxon>
        <taxon>Cottales</taxon>
        <taxon>Liparidae</taxon>
        <taxon>Liparis</taxon>
    </lineage>
</organism>
<gene>
    <name evidence="3" type="primary">USH2A_6</name>
    <name evidence="3" type="ORF">EYF80_022604</name>
</gene>
<dbReference type="Pfam" id="PF00041">
    <property type="entry name" value="fn3"/>
    <property type="match status" value="6"/>
</dbReference>
<feature type="region of interest" description="Disordered" evidence="1">
    <location>
        <begin position="427"/>
        <end position="570"/>
    </location>
</feature>
<dbReference type="PANTHER" id="PTHR46957:SF7">
    <property type="entry name" value="USHERIN"/>
    <property type="match status" value="1"/>
</dbReference>
<dbReference type="SUPFAM" id="SSF49265">
    <property type="entry name" value="Fibronectin type III"/>
    <property type="match status" value="5"/>
</dbReference>
<feature type="domain" description="Fibronectin type-III" evidence="2">
    <location>
        <begin position="197"/>
        <end position="286"/>
    </location>
</feature>
<dbReference type="FunFam" id="2.60.40.10:FF:001004">
    <property type="entry name" value="Usherin"/>
    <property type="match status" value="1"/>
</dbReference>
<feature type="domain" description="Fibronectin type-III" evidence="2">
    <location>
        <begin position="855"/>
        <end position="946"/>
    </location>
</feature>
<comment type="caution">
    <text evidence="3">The sequence shown here is derived from an EMBL/GenBank/DDBJ whole genome shotgun (WGS) entry which is preliminary data.</text>
</comment>
<feature type="domain" description="Fibronectin type-III" evidence="2">
    <location>
        <begin position="290"/>
        <end position="387"/>
    </location>
</feature>